<dbReference type="OrthoDB" id="1241786at2"/>
<dbReference type="RefSeq" id="WP_123264798.1">
    <property type="nucleotide sequence ID" value="NZ_RJUG01000001.1"/>
</dbReference>
<dbReference type="Proteomes" id="UP000270224">
    <property type="component" value="Unassembled WGS sequence"/>
</dbReference>
<reference evidence="3" key="1">
    <citation type="submission" date="2018-11" db="EMBL/GenBank/DDBJ databases">
        <title>Proposal to divide the Flavobacteriaceae and reorganize its genera based on Amino Acid Identity values calculated from whole genome sequences.</title>
        <authorList>
            <person name="Nicholson A.C."/>
            <person name="Gulvik C.A."/>
            <person name="Whitney A.M."/>
            <person name="Humrighouse B.W."/>
            <person name="Bell M."/>
            <person name="Holmes B."/>
            <person name="Steigerwalt A."/>
            <person name="Villarma A."/>
            <person name="Sheth M."/>
            <person name="Batra D."/>
            <person name="Pryor J."/>
            <person name="Bernardet J.-F."/>
            <person name="Hugo C."/>
            <person name="Kampfer P."/>
            <person name="Newman J."/>
            <person name="Mcquiston J.R."/>
        </authorList>
    </citation>
    <scope>NUCLEOTIDE SEQUENCE [LARGE SCALE GENOMIC DNA]</scope>
    <source>
        <strain evidence="3">H3056</strain>
    </source>
</reference>
<organism evidence="2 3">
    <name type="scientific">Kaistella daneshvariae</name>
    <dbReference type="NCBI Taxonomy" id="2487074"/>
    <lineage>
        <taxon>Bacteria</taxon>
        <taxon>Pseudomonadati</taxon>
        <taxon>Bacteroidota</taxon>
        <taxon>Flavobacteriia</taxon>
        <taxon>Flavobacteriales</taxon>
        <taxon>Weeksellaceae</taxon>
        <taxon>Chryseobacterium group</taxon>
        <taxon>Kaistella</taxon>
    </lineage>
</organism>
<dbReference type="AlphaFoldDB" id="A0A3N0X082"/>
<comment type="caution">
    <text evidence="2">The sequence shown here is derived from an EMBL/GenBank/DDBJ whole genome shotgun (WGS) entry which is preliminary data.</text>
</comment>
<feature type="signal peptide" evidence="1">
    <location>
        <begin position="1"/>
        <end position="17"/>
    </location>
</feature>
<reference evidence="3" key="2">
    <citation type="submission" date="2018-11" db="EMBL/GenBank/DDBJ databases">
        <title>Proposal to divide the Flavobacteriaceae and reorganize its genera based on Amino Acid Identity values calculated from whole genome sequences.</title>
        <authorList>
            <person name="Nicholson A.C."/>
            <person name="Gulvik C.A."/>
            <person name="Whitney A.M."/>
            <person name="Humrighouse B.W."/>
            <person name="Bell M."/>
            <person name="Holmens B."/>
            <person name="Steigerwalt A."/>
            <person name="Villarma A."/>
            <person name="Sheth M."/>
            <person name="Batra D."/>
            <person name="Pryor J."/>
            <person name="Bernardet J.-F."/>
            <person name="Hugo C."/>
            <person name="Kampfer P."/>
            <person name="Newman J."/>
            <person name="Mcquiston J.R."/>
        </authorList>
    </citation>
    <scope>NUCLEOTIDE SEQUENCE [LARGE SCALE GENOMIC DNA]</scope>
    <source>
        <strain evidence="3">H3056</strain>
    </source>
</reference>
<feature type="chain" id="PRO_5017989378" evidence="1">
    <location>
        <begin position="18"/>
        <end position="263"/>
    </location>
</feature>
<proteinExistence type="predicted"/>
<keyword evidence="1" id="KW-0732">Signal</keyword>
<name>A0A3N0X082_9FLAO</name>
<sequence>MKIISFALIFFFSLCSAQEKAIIIAENLQGTKDFFADDYGNFYFYRSADFSFTKYDSHGILSAQLRLTLPFKIQSVQNPLNIPSFSENAQEMKFFDKNLAEIQTVKFQQKFGFIKAAYAEDLQQIWLLDSSSRNLIQYHFREEKVLNKFPLNFDFDEVLDMLVYEKQLFFLFKNKLEIYNFKSEKLAEIAAKNSRKLRRENDQILVIGQNAVSQISGNQLTFLFQCEDCQIVDKNTSSYFAVSGNKLYLYPLEKRFGGEGKTQ</sequence>
<evidence type="ECO:0000313" key="2">
    <source>
        <dbReference type="EMBL" id="ROI10710.1"/>
    </source>
</evidence>
<protein>
    <submittedName>
        <fullName evidence="2">Uncharacterized protein</fullName>
    </submittedName>
</protein>
<dbReference type="EMBL" id="RJUG01000001">
    <property type="protein sequence ID" value="ROI10710.1"/>
    <property type="molecule type" value="Genomic_DNA"/>
</dbReference>
<accession>A0A3N0X082</accession>
<evidence type="ECO:0000256" key="1">
    <source>
        <dbReference type="SAM" id="SignalP"/>
    </source>
</evidence>
<evidence type="ECO:0000313" key="3">
    <source>
        <dbReference type="Proteomes" id="UP000270224"/>
    </source>
</evidence>
<gene>
    <name evidence="2" type="ORF">EGI11_02110</name>
</gene>